<evidence type="ECO:0000313" key="11">
    <source>
        <dbReference type="Proteomes" id="UP000292884"/>
    </source>
</evidence>
<keyword evidence="6" id="KW-0769">Symport</keyword>
<feature type="transmembrane region" description="Helical" evidence="9">
    <location>
        <begin position="316"/>
        <end position="332"/>
    </location>
</feature>
<organism evidence="10 11">
    <name type="scientific">Pedobacter frigiditerrae</name>
    <dbReference type="NCBI Taxonomy" id="2530452"/>
    <lineage>
        <taxon>Bacteria</taxon>
        <taxon>Pseudomonadati</taxon>
        <taxon>Bacteroidota</taxon>
        <taxon>Sphingobacteriia</taxon>
        <taxon>Sphingobacteriales</taxon>
        <taxon>Sphingobacteriaceae</taxon>
        <taxon>Pedobacter</taxon>
    </lineage>
</organism>
<dbReference type="EMBL" id="SJSK01000005">
    <property type="protein sequence ID" value="TCC88709.1"/>
    <property type="molecule type" value="Genomic_DNA"/>
</dbReference>
<feature type="transmembrane region" description="Helical" evidence="9">
    <location>
        <begin position="36"/>
        <end position="56"/>
    </location>
</feature>
<dbReference type="OrthoDB" id="9777499at2"/>
<evidence type="ECO:0000256" key="1">
    <source>
        <dbReference type="ARBA" id="ARBA00022448"/>
    </source>
</evidence>
<gene>
    <name evidence="10" type="ORF">EZ428_18915</name>
</gene>
<dbReference type="RefSeq" id="WP_131554763.1">
    <property type="nucleotide sequence ID" value="NZ_SJSK01000005.1"/>
</dbReference>
<keyword evidence="2" id="KW-1003">Cell membrane</keyword>
<accession>A0A4R0MPD4</accession>
<keyword evidence="5 9" id="KW-0812">Transmembrane</keyword>
<evidence type="ECO:0000256" key="6">
    <source>
        <dbReference type="ARBA" id="ARBA00022847"/>
    </source>
</evidence>
<feature type="transmembrane region" description="Helical" evidence="9">
    <location>
        <begin position="131"/>
        <end position="150"/>
    </location>
</feature>
<comment type="caution">
    <text evidence="10">The sequence shown here is derived from an EMBL/GenBank/DDBJ whole genome shotgun (WGS) entry which is preliminary data.</text>
</comment>
<dbReference type="Pfam" id="PF06379">
    <property type="entry name" value="RhaT"/>
    <property type="match status" value="1"/>
</dbReference>
<feature type="transmembrane region" description="Helical" evidence="9">
    <location>
        <begin position="6"/>
        <end position="24"/>
    </location>
</feature>
<evidence type="ECO:0000313" key="10">
    <source>
        <dbReference type="EMBL" id="TCC88709.1"/>
    </source>
</evidence>
<feature type="transmembrane region" description="Helical" evidence="9">
    <location>
        <begin position="210"/>
        <end position="232"/>
    </location>
</feature>
<evidence type="ECO:0000256" key="4">
    <source>
        <dbReference type="ARBA" id="ARBA00022597"/>
    </source>
</evidence>
<keyword evidence="4" id="KW-0762">Sugar transport</keyword>
<keyword evidence="1" id="KW-0813">Transport</keyword>
<sequence length="333" mass="36112">MNITVGLLILFIAGFFQGSFILPMTMTRKWNWENSWFTFSLLGMVLLNLVLAFAFIPNLLAVYRSVSANTLLLLLIFGLSWGLGAVLFGIAMNKLGMALGYPVIMGLIASFGAVIPMLIFHTDEVITPKGVTIMVGALIVVYGIVLCAKAHYLKGNTSNGGVHQKKNQDILIAVAAGILSCLPNIGYSFGQPLIDEALKAGASNFMAGNAVWALFFTMGFIPNAAYTIYLINKNQSFSLFNQSLARNSLAGLAMAFMWIGSFYLYGISTIKLGTWGAIIGWPLFISLSIITGNLWGLAKAEWKGASVNAQVKLKQGMMVIFFAIIIISFCNLL</sequence>
<feature type="transmembrane region" description="Helical" evidence="9">
    <location>
        <begin position="68"/>
        <end position="91"/>
    </location>
</feature>
<evidence type="ECO:0000256" key="5">
    <source>
        <dbReference type="ARBA" id="ARBA00022692"/>
    </source>
</evidence>
<evidence type="ECO:0000256" key="7">
    <source>
        <dbReference type="ARBA" id="ARBA00022989"/>
    </source>
</evidence>
<dbReference type="AlphaFoldDB" id="A0A4R0MPD4"/>
<feature type="transmembrane region" description="Helical" evidence="9">
    <location>
        <begin position="272"/>
        <end position="295"/>
    </location>
</feature>
<keyword evidence="7 9" id="KW-1133">Transmembrane helix</keyword>
<name>A0A4R0MPD4_9SPHI</name>
<evidence type="ECO:0000256" key="2">
    <source>
        <dbReference type="ARBA" id="ARBA00022475"/>
    </source>
</evidence>
<evidence type="ECO:0000256" key="3">
    <source>
        <dbReference type="ARBA" id="ARBA00022519"/>
    </source>
</evidence>
<evidence type="ECO:0000256" key="9">
    <source>
        <dbReference type="SAM" id="Phobius"/>
    </source>
</evidence>
<keyword evidence="8 9" id="KW-0472">Membrane</keyword>
<keyword evidence="11" id="KW-1185">Reference proteome</keyword>
<keyword evidence="3" id="KW-0997">Cell inner membrane</keyword>
<evidence type="ECO:0000256" key="8">
    <source>
        <dbReference type="ARBA" id="ARBA00023136"/>
    </source>
</evidence>
<reference evidence="10 11" key="1">
    <citation type="submission" date="2019-02" db="EMBL/GenBank/DDBJ databases">
        <title>Pedobacter sp. RP-1-13 sp. nov., isolated from Arctic soil.</title>
        <authorList>
            <person name="Dahal R.H."/>
        </authorList>
    </citation>
    <scope>NUCLEOTIDE SEQUENCE [LARGE SCALE GENOMIC DNA]</scope>
    <source>
        <strain evidence="10 11">RP-1-13</strain>
    </source>
</reference>
<proteinExistence type="predicted"/>
<dbReference type="Proteomes" id="UP000292884">
    <property type="component" value="Unassembled WGS sequence"/>
</dbReference>
<dbReference type="InterPro" id="IPR004673">
    <property type="entry name" value="L-rhamnose-proton_sym_RhaT"/>
</dbReference>
<protein>
    <recommendedName>
        <fullName evidence="12">Rhamnose/proton symporter RhaT</fullName>
    </recommendedName>
</protein>
<dbReference type="GO" id="GO:0016020">
    <property type="term" value="C:membrane"/>
    <property type="evidence" value="ECO:0007669"/>
    <property type="project" value="InterPro"/>
</dbReference>
<evidence type="ECO:0008006" key="12">
    <source>
        <dbReference type="Google" id="ProtNLM"/>
    </source>
</evidence>
<dbReference type="GO" id="GO:0015153">
    <property type="term" value="F:rhamnose transmembrane transporter activity"/>
    <property type="evidence" value="ECO:0007669"/>
    <property type="project" value="InterPro"/>
</dbReference>
<feature type="transmembrane region" description="Helical" evidence="9">
    <location>
        <begin position="244"/>
        <end position="266"/>
    </location>
</feature>
<feature type="transmembrane region" description="Helical" evidence="9">
    <location>
        <begin position="170"/>
        <end position="190"/>
    </location>
</feature>
<dbReference type="GO" id="GO:0015293">
    <property type="term" value="F:symporter activity"/>
    <property type="evidence" value="ECO:0007669"/>
    <property type="project" value="UniProtKB-KW"/>
</dbReference>
<feature type="transmembrane region" description="Helical" evidence="9">
    <location>
        <begin position="98"/>
        <end position="119"/>
    </location>
</feature>